<dbReference type="InterPro" id="IPR004163">
    <property type="entry name" value="CoA_transf_BS"/>
</dbReference>
<dbReference type="InterPro" id="IPR037171">
    <property type="entry name" value="NagB/RpiA_transferase-like"/>
</dbReference>
<sequence length="231" mass="25308">MQNVKGNQVETNVQFLTAEDAIAKIPANGATMMVGGFGDSGIPEYLLQAVMNRDEVTELTIMSNNITEGSNLNELFLLNRIKKAIGSYFTTNKAVMKAYNEGRIDIELIPQGTFSEALRLGGSGIPAFYTPTSAGTELAEGKETRYFNNREYVLEHSLSADVALIKAYKADKAGNLIYRKTARNFNPLMAMAADLTIVEVEEIVEVGELDPESIVTPFIFVDVIVKRVVNA</sequence>
<dbReference type="InterPro" id="IPR004165">
    <property type="entry name" value="CoA_trans_fam_I"/>
</dbReference>
<evidence type="ECO:0000313" key="3">
    <source>
        <dbReference type="EMBL" id="RID81894.1"/>
    </source>
</evidence>
<dbReference type="Proteomes" id="UP000266016">
    <property type="component" value="Unassembled WGS sequence"/>
</dbReference>
<reference evidence="3 4" key="1">
    <citation type="submission" date="2018-08" db="EMBL/GenBank/DDBJ databases">
        <title>Bacillus jemisoniae sp. nov., Bacillus chryseoplanitiae sp. nov., Bacillus resnikiae sp. nov., and Bacillus frankliniae sp. nov., isolated from Viking spacecraft and associated surfaces.</title>
        <authorList>
            <person name="Seuylemezian A."/>
            <person name="Vaishampayan P."/>
        </authorList>
    </citation>
    <scope>NUCLEOTIDE SEQUENCE [LARGE SCALE GENOMIC DNA]</scope>
    <source>
        <strain evidence="3 4">MA001</strain>
    </source>
</reference>
<organism evidence="3 4">
    <name type="scientific">Peribacillus asahii</name>
    <dbReference type="NCBI Taxonomy" id="228899"/>
    <lineage>
        <taxon>Bacteria</taxon>
        <taxon>Bacillati</taxon>
        <taxon>Bacillota</taxon>
        <taxon>Bacilli</taxon>
        <taxon>Bacillales</taxon>
        <taxon>Bacillaceae</taxon>
        <taxon>Peribacillus</taxon>
    </lineage>
</organism>
<protein>
    <submittedName>
        <fullName evidence="3">CoA transferase subunit A</fullName>
    </submittedName>
</protein>
<dbReference type="EMBL" id="QWVS01000058">
    <property type="protein sequence ID" value="RID81894.1"/>
    <property type="molecule type" value="Genomic_DNA"/>
</dbReference>
<comment type="similarity">
    <text evidence="1">Belongs to the 3-oxoacid CoA-transferase subunit A family.</text>
</comment>
<dbReference type="PROSITE" id="PS01273">
    <property type="entry name" value="COA_TRANSF_1"/>
    <property type="match status" value="1"/>
</dbReference>
<dbReference type="PANTHER" id="PTHR13707:SF60">
    <property type="entry name" value="ACETATE COA-TRANSFERASE SUBUNIT ALPHA"/>
    <property type="match status" value="1"/>
</dbReference>
<dbReference type="SUPFAM" id="SSF100950">
    <property type="entry name" value="NagB/RpiA/CoA transferase-like"/>
    <property type="match status" value="1"/>
</dbReference>
<dbReference type="NCBIfam" id="TIGR02429">
    <property type="entry name" value="pcaI_scoA_fam"/>
    <property type="match status" value="1"/>
</dbReference>
<proteinExistence type="inferred from homology"/>
<dbReference type="PANTHER" id="PTHR13707">
    <property type="entry name" value="KETOACID-COENZYME A TRANSFERASE"/>
    <property type="match status" value="1"/>
</dbReference>
<keyword evidence="2 3" id="KW-0808">Transferase</keyword>
<dbReference type="RefSeq" id="WP_119118803.1">
    <property type="nucleotide sequence ID" value="NZ_QWVS01000058.1"/>
</dbReference>
<dbReference type="SMART" id="SM00882">
    <property type="entry name" value="CoA_trans"/>
    <property type="match status" value="1"/>
</dbReference>
<evidence type="ECO:0000256" key="1">
    <source>
        <dbReference type="ARBA" id="ARBA00005612"/>
    </source>
</evidence>
<evidence type="ECO:0000256" key="2">
    <source>
        <dbReference type="ARBA" id="ARBA00022679"/>
    </source>
</evidence>
<accession>A0A398AXW9</accession>
<dbReference type="Gene3D" id="3.40.1080.10">
    <property type="entry name" value="Glutaconate Coenzyme A-transferase"/>
    <property type="match status" value="1"/>
</dbReference>
<keyword evidence="4" id="KW-1185">Reference proteome</keyword>
<dbReference type="Pfam" id="PF01144">
    <property type="entry name" value="CoA_trans"/>
    <property type="match status" value="1"/>
</dbReference>
<evidence type="ECO:0000313" key="4">
    <source>
        <dbReference type="Proteomes" id="UP000266016"/>
    </source>
</evidence>
<dbReference type="InterPro" id="IPR012792">
    <property type="entry name" value="3-oxoacid_CoA-transf_A"/>
</dbReference>
<dbReference type="GO" id="GO:0008410">
    <property type="term" value="F:CoA-transferase activity"/>
    <property type="evidence" value="ECO:0007669"/>
    <property type="project" value="InterPro"/>
</dbReference>
<comment type="caution">
    <text evidence="3">The sequence shown here is derived from an EMBL/GenBank/DDBJ whole genome shotgun (WGS) entry which is preliminary data.</text>
</comment>
<name>A0A398AXW9_9BACI</name>
<gene>
    <name evidence="3" type="ORF">D1953_19425</name>
</gene>
<dbReference type="AlphaFoldDB" id="A0A398AXW9"/>